<reference evidence="1" key="1">
    <citation type="submission" date="2023-08" db="EMBL/GenBank/DDBJ databases">
        <title>Methanolobus mangrovi sp. nov. and Methanolobus sediminis sp. nov, two novel methylotrophic methanogens isolated from mangrove sediments in China.</title>
        <authorList>
            <person name="Zhou J."/>
        </authorList>
    </citation>
    <scope>NUCLEOTIDE SEQUENCE</scope>
    <source>
        <strain evidence="1">FTZ2</strain>
    </source>
</reference>
<dbReference type="Proteomes" id="UP001183006">
    <property type="component" value="Chromosome"/>
</dbReference>
<dbReference type="KEGG" id="mmav:RE476_01800"/>
<dbReference type="EMBL" id="CP133594">
    <property type="protein sequence ID" value="WMW22578.1"/>
    <property type="molecule type" value="Genomic_DNA"/>
</dbReference>
<accession>A0AA51YJG8</accession>
<evidence type="ECO:0000313" key="2">
    <source>
        <dbReference type="Proteomes" id="UP001183006"/>
    </source>
</evidence>
<sequence>MVLKQEEFWERDNFLVVTDGTKPAIKWAIDELKKRGKALTVLDYSDKPMEGSIQDISSVPDSVRNVVMGITKKEPARVIEKLAERGISEFWVHWKTDTCDVNHLEYEPGLNIITGRCPMMYLGSGASMHGFHRFIAKAFGKY</sequence>
<proteinExistence type="predicted"/>
<evidence type="ECO:0000313" key="1">
    <source>
        <dbReference type="EMBL" id="WMW22578.1"/>
    </source>
</evidence>
<evidence type="ECO:0008006" key="3">
    <source>
        <dbReference type="Google" id="ProtNLM"/>
    </source>
</evidence>
<dbReference type="GeneID" id="84228835"/>
<protein>
    <recommendedName>
        <fullName evidence="3">CoA-binding domain-containing protein</fullName>
    </recommendedName>
</protein>
<gene>
    <name evidence="1" type="ORF">RE476_01800</name>
</gene>
<organism evidence="1 2">
    <name type="scientific">Methanolobus mangrovi</name>
    <dbReference type="NCBI Taxonomy" id="3072977"/>
    <lineage>
        <taxon>Archaea</taxon>
        <taxon>Methanobacteriati</taxon>
        <taxon>Methanobacteriota</taxon>
        <taxon>Stenosarchaea group</taxon>
        <taxon>Methanomicrobia</taxon>
        <taxon>Methanosarcinales</taxon>
        <taxon>Methanosarcinaceae</taxon>
        <taxon>Methanolobus</taxon>
    </lineage>
</organism>
<dbReference type="RefSeq" id="WP_309308626.1">
    <property type="nucleotide sequence ID" value="NZ_CP133594.1"/>
</dbReference>
<keyword evidence="2" id="KW-1185">Reference proteome</keyword>
<name>A0AA51YJG8_9EURY</name>
<dbReference type="AlphaFoldDB" id="A0AA51YJG8"/>